<gene>
    <name evidence="1" type="ORF">Sxan_23310</name>
</gene>
<organism evidence="1 2">
    <name type="scientific">Streptomyces xanthophaeus</name>
    <dbReference type="NCBI Taxonomy" id="67385"/>
    <lineage>
        <taxon>Bacteria</taxon>
        <taxon>Bacillati</taxon>
        <taxon>Actinomycetota</taxon>
        <taxon>Actinomycetes</taxon>
        <taxon>Kitasatosporales</taxon>
        <taxon>Streptomycetaceae</taxon>
        <taxon>Streptomyces</taxon>
    </lineage>
</organism>
<reference evidence="1" key="1">
    <citation type="submission" date="2020-09" db="EMBL/GenBank/DDBJ databases">
        <title>Whole genome shotgun sequence of Streptomyces xanthophaeus NBRC 12829.</title>
        <authorList>
            <person name="Komaki H."/>
            <person name="Tamura T."/>
        </authorList>
    </citation>
    <scope>NUCLEOTIDE SEQUENCE</scope>
    <source>
        <strain evidence="1">NBRC 12829</strain>
    </source>
</reference>
<evidence type="ECO:0000313" key="2">
    <source>
        <dbReference type="Proteomes" id="UP000600026"/>
    </source>
</evidence>
<keyword evidence="2" id="KW-1185">Reference proteome</keyword>
<proteinExistence type="predicted"/>
<dbReference type="Proteomes" id="UP000600026">
    <property type="component" value="Unassembled WGS sequence"/>
</dbReference>
<accession>A0A919GX68</accession>
<sequence length="103" mass="11823">MAYSHARTYAPTIMKFSAVYTEQVGRFRDYLPPEDRRSLLSLVSRVTRDPYGPDTHLAYTNDDLTRSSWCDSASVQYIVIPARNVVYIVAADIWDARRGFNIT</sequence>
<protein>
    <submittedName>
        <fullName evidence="1">Uncharacterized protein</fullName>
    </submittedName>
</protein>
<name>A0A919GX68_9ACTN</name>
<dbReference type="EMBL" id="BNEE01000006">
    <property type="protein sequence ID" value="GHI84967.1"/>
    <property type="molecule type" value="Genomic_DNA"/>
</dbReference>
<dbReference type="AlphaFoldDB" id="A0A919GX68"/>
<evidence type="ECO:0000313" key="1">
    <source>
        <dbReference type="EMBL" id="GHI84967.1"/>
    </source>
</evidence>
<comment type="caution">
    <text evidence="1">The sequence shown here is derived from an EMBL/GenBank/DDBJ whole genome shotgun (WGS) entry which is preliminary data.</text>
</comment>